<reference evidence="2 3" key="1">
    <citation type="submission" date="2019-11" db="EMBL/GenBank/DDBJ databases">
        <authorList>
            <person name="Jiao W.-B."/>
            <person name="Schneeberger K."/>
        </authorList>
    </citation>
    <scope>NUCLEOTIDE SEQUENCE [LARGE SCALE GENOMIC DNA]</scope>
    <source>
        <strain evidence="3">cv. An-1</strain>
    </source>
</reference>
<proteinExistence type="predicted"/>
<organism evidence="2 3">
    <name type="scientific">Arabidopsis thaliana</name>
    <name type="common">Mouse-ear cress</name>
    <dbReference type="NCBI Taxonomy" id="3702"/>
    <lineage>
        <taxon>Eukaryota</taxon>
        <taxon>Viridiplantae</taxon>
        <taxon>Streptophyta</taxon>
        <taxon>Embryophyta</taxon>
        <taxon>Tracheophyta</taxon>
        <taxon>Spermatophyta</taxon>
        <taxon>Magnoliopsida</taxon>
        <taxon>eudicotyledons</taxon>
        <taxon>Gunneridae</taxon>
        <taxon>Pentapetalae</taxon>
        <taxon>rosids</taxon>
        <taxon>malvids</taxon>
        <taxon>Brassicales</taxon>
        <taxon>Brassicaceae</taxon>
        <taxon>Camelineae</taxon>
        <taxon>Arabidopsis</taxon>
    </lineage>
</organism>
<dbReference type="AlphaFoldDB" id="A0A654FXG5"/>
<evidence type="ECO:0000313" key="2">
    <source>
        <dbReference type="EMBL" id="VYS65570.1"/>
    </source>
</evidence>
<feature type="transmembrane region" description="Helical" evidence="1">
    <location>
        <begin position="107"/>
        <end position="126"/>
    </location>
</feature>
<name>A0A654FXG5_ARATH</name>
<keyword evidence="1" id="KW-0812">Transmembrane</keyword>
<accession>A0A654FXG5</accession>
<evidence type="ECO:0000256" key="1">
    <source>
        <dbReference type="SAM" id="Phobius"/>
    </source>
</evidence>
<dbReference type="ExpressionAtlas" id="A0A654FXG5">
    <property type="expression patterns" value="baseline and differential"/>
</dbReference>
<evidence type="ECO:0008006" key="4">
    <source>
        <dbReference type="Google" id="ProtNLM"/>
    </source>
</evidence>
<keyword evidence="1" id="KW-0472">Membrane</keyword>
<sequence length="144" mass="17051">MSEEEEEEQRRRLGVGVVWKLKVCVRAKGFSLKLNIRNKLSLHRWSILLRFRKHHHHLKSKPSDWVRFRRSLFSLFRGRKQREVDTKKKLIKLVRNRAVVVAKKAKGVGVVVTLIIVVINFLVPWINKLSSELDCYELFGIRLL</sequence>
<dbReference type="Proteomes" id="UP000426265">
    <property type="component" value="Unassembled WGS sequence"/>
</dbReference>
<protein>
    <recommendedName>
        <fullName evidence="4">Transmembrane protein</fullName>
    </recommendedName>
</protein>
<dbReference type="EMBL" id="CACRSJ010000110">
    <property type="protein sequence ID" value="VYS65570.1"/>
    <property type="molecule type" value="Genomic_DNA"/>
</dbReference>
<gene>
    <name evidence="2" type="ORF">AN1_LOCUS20976</name>
</gene>
<keyword evidence="1" id="KW-1133">Transmembrane helix</keyword>
<evidence type="ECO:0000313" key="3">
    <source>
        <dbReference type="Proteomes" id="UP000426265"/>
    </source>
</evidence>